<dbReference type="Proteomes" id="UP000266483">
    <property type="component" value="Unassembled WGS sequence"/>
</dbReference>
<dbReference type="PANTHER" id="PTHR39594:SF1">
    <property type="entry name" value="PROTEIN YCHQ"/>
    <property type="match status" value="1"/>
</dbReference>
<dbReference type="AlphaFoldDB" id="A0A3A1YTY9"/>
<keyword evidence="5" id="KW-1185">Reference proteome</keyword>
<protein>
    <submittedName>
        <fullName evidence="3">Regulator SirB</fullName>
    </submittedName>
</protein>
<dbReference type="EMBL" id="NQYH01000006">
    <property type="protein sequence ID" value="RIY40966.1"/>
    <property type="molecule type" value="Genomic_DNA"/>
</dbReference>
<keyword evidence="1" id="KW-1133">Transmembrane helix</keyword>
<dbReference type="PIRSF" id="PIRSF005610">
    <property type="entry name" value="SirB"/>
    <property type="match status" value="1"/>
</dbReference>
<dbReference type="OrthoDB" id="5588650at2"/>
<dbReference type="Pfam" id="PF04247">
    <property type="entry name" value="SirB"/>
    <property type="match status" value="1"/>
</dbReference>
<feature type="transmembrane region" description="Helical" evidence="1">
    <location>
        <begin position="40"/>
        <end position="63"/>
    </location>
</feature>
<evidence type="ECO:0000313" key="3">
    <source>
        <dbReference type="EMBL" id="RIY40966.1"/>
    </source>
</evidence>
<organism evidence="3 4">
    <name type="scientific">Neopusillimonas maritima</name>
    <dbReference type="NCBI Taxonomy" id="2026239"/>
    <lineage>
        <taxon>Bacteria</taxon>
        <taxon>Pseudomonadati</taxon>
        <taxon>Pseudomonadota</taxon>
        <taxon>Betaproteobacteria</taxon>
        <taxon>Burkholderiales</taxon>
        <taxon>Alcaligenaceae</taxon>
        <taxon>Neopusillimonas</taxon>
    </lineage>
</organism>
<name>A0A3A1YTY9_9BURK</name>
<evidence type="ECO:0000313" key="4">
    <source>
        <dbReference type="Proteomes" id="UP000266206"/>
    </source>
</evidence>
<reference evidence="4 5" key="1">
    <citation type="submission" date="2017-08" db="EMBL/GenBank/DDBJ databases">
        <title>Pusillimonas indicus sp. nov., a member of the family Alcaligenaceae isolated from surface seawater.</title>
        <authorList>
            <person name="Li J."/>
        </authorList>
    </citation>
    <scope>NUCLEOTIDE SEQUENCE [LARGE SCALE GENOMIC DNA]</scope>
    <source>
        <strain evidence="2 5">17-4A</strain>
        <strain evidence="3 4">L52-1-41</strain>
    </source>
</reference>
<keyword evidence="1" id="KW-0472">Membrane</keyword>
<dbReference type="Proteomes" id="UP000266206">
    <property type="component" value="Unassembled WGS sequence"/>
</dbReference>
<dbReference type="PANTHER" id="PTHR39594">
    <property type="entry name" value="PROTEIN YCHQ"/>
    <property type="match status" value="1"/>
</dbReference>
<feature type="transmembrane region" description="Helical" evidence="1">
    <location>
        <begin position="6"/>
        <end position="28"/>
    </location>
</feature>
<feature type="transmembrane region" description="Helical" evidence="1">
    <location>
        <begin position="69"/>
        <end position="87"/>
    </location>
</feature>
<comment type="caution">
    <text evidence="3">The sequence shown here is derived from an EMBL/GenBank/DDBJ whole genome shotgun (WGS) entry which is preliminary data.</text>
</comment>
<dbReference type="EMBL" id="NQOU01000001">
    <property type="protein sequence ID" value="RII84004.1"/>
    <property type="molecule type" value="Genomic_DNA"/>
</dbReference>
<accession>A0A3A1YTY9</accession>
<evidence type="ECO:0000256" key="1">
    <source>
        <dbReference type="SAM" id="Phobius"/>
    </source>
</evidence>
<keyword evidence="1" id="KW-0812">Transmembrane</keyword>
<feature type="transmembrane region" description="Helical" evidence="1">
    <location>
        <begin position="99"/>
        <end position="118"/>
    </location>
</feature>
<proteinExistence type="predicted"/>
<sequence length="125" mass="13926">MLSYTILKHLHVTAAVISLVFFIVRAYWSVMRSPRLQGRFVRIAPHVVDTILLLCGLALAFMIGFHQTWILAKIIGVIFYIAVGMVAIKKGKTATTRALAAVVAVLIFFYIVGVALTHNPLSWWS</sequence>
<dbReference type="RefSeq" id="WP_114419700.1">
    <property type="nucleotide sequence ID" value="NZ_CP170494.1"/>
</dbReference>
<evidence type="ECO:0000313" key="2">
    <source>
        <dbReference type="EMBL" id="RII84004.1"/>
    </source>
</evidence>
<dbReference type="GO" id="GO:0005886">
    <property type="term" value="C:plasma membrane"/>
    <property type="evidence" value="ECO:0007669"/>
    <property type="project" value="TreeGrafter"/>
</dbReference>
<dbReference type="InterPro" id="IPR007360">
    <property type="entry name" value="SirB"/>
</dbReference>
<gene>
    <name evidence="2" type="ORF">CJO09_01845</name>
    <name evidence="3" type="ORF">CJP73_09270</name>
</gene>
<evidence type="ECO:0000313" key="5">
    <source>
        <dbReference type="Proteomes" id="UP000266483"/>
    </source>
</evidence>